<dbReference type="AlphaFoldDB" id="A0A0G0JGL5"/>
<proteinExistence type="predicted"/>
<protein>
    <recommendedName>
        <fullName evidence="3">50S ribosomal protein L2</fullName>
    </recommendedName>
</protein>
<reference evidence="1 2" key="1">
    <citation type="journal article" date="2015" name="Nature">
        <title>rRNA introns, odd ribosomes, and small enigmatic genomes across a large radiation of phyla.</title>
        <authorList>
            <person name="Brown C.T."/>
            <person name="Hug L.A."/>
            <person name="Thomas B.C."/>
            <person name="Sharon I."/>
            <person name="Castelle C.J."/>
            <person name="Singh A."/>
            <person name="Wilkins M.J."/>
            <person name="Williams K.H."/>
            <person name="Banfield J.F."/>
        </authorList>
    </citation>
    <scope>NUCLEOTIDE SEQUENCE [LARGE SCALE GENOMIC DNA]</scope>
</reference>
<name>A0A0G0JGL5_9BACT</name>
<evidence type="ECO:0000313" key="1">
    <source>
        <dbReference type="EMBL" id="KKQ35904.1"/>
    </source>
</evidence>
<dbReference type="EMBL" id="LBTH01000013">
    <property type="protein sequence ID" value="KKQ35904.1"/>
    <property type="molecule type" value="Genomic_DNA"/>
</dbReference>
<feature type="non-terminal residue" evidence="1">
    <location>
        <position position="1"/>
    </location>
</feature>
<gene>
    <name evidence="1" type="ORF">US52_C0013G0001</name>
</gene>
<sequence length="41" mass="4942">TPWGKKQGAKTRKYKRTNKYIIRRKTTRQRPKVKKLGKTIV</sequence>
<evidence type="ECO:0000313" key="2">
    <source>
        <dbReference type="Proteomes" id="UP000034852"/>
    </source>
</evidence>
<organism evidence="1 2">
    <name type="scientific">candidate division WS6 bacterium GW2011_GWA2_37_6</name>
    <dbReference type="NCBI Taxonomy" id="1619087"/>
    <lineage>
        <taxon>Bacteria</taxon>
        <taxon>Candidatus Dojkabacteria</taxon>
    </lineage>
</organism>
<evidence type="ECO:0008006" key="3">
    <source>
        <dbReference type="Google" id="ProtNLM"/>
    </source>
</evidence>
<comment type="caution">
    <text evidence="1">The sequence shown here is derived from an EMBL/GenBank/DDBJ whole genome shotgun (WGS) entry which is preliminary data.</text>
</comment>
<accession>A0A0G0JGL5</accession>
<dbReference type="Proteomes" id="UP000034852">
    <property type="component" value="Unassembled WGS sequence"/>
</dbReference>